<evidence type="ECO:0000256" key="2">
    <source>
        <dbReference type="ARBA" id="ARBA00023134"/>
    </source>
</evidence>
<evidence type="ECO:0000313" key="6">
    <source>
        <dbReference type="EMBL" id="TRZ00755.1"/>
    </source>
</evidence>
<proteinExistence type="predicted"/>
<dbReference type="SUPFAM" id="SSF82051">
    <property type="entry name" value="Obg GTP-binding protein N-terminal domain"/>
    <property type="match status" value="1"/>
</dbReference>
<feature type="domain" description="OBG-type G" evidence="4">
    <location>
        <begin position="149"/>
        <end position="344"/>
    </location>
</feature>
<dbReference type="PRINTS" id="PR00326">
    <property type="entry name" value="GTP1OBG"/>
</dbReference>
<dbReference type="CDD" id="cd01898">
    <property type="entry name" value="Obg"/>
    <property type="match status" value="1"/>
</dbReference>
<accession>A0A553REY1</accession>
<evidence type="ECO:0000256" key="3">
    <source>
        <dbReference type="ARBA" id="ARBA00039729"/>
    </source>
</evidence>
<evidence type="ECO:0000313" key="7">
    <source>
        <dbReference type="Proteomes" id="UP000316079"/>
    </source>
</evidence>
<dbReference type="STRING" id="623744.A0A553REY1"/>
<sequence>MVWTSRVCLRKYGRFVDNVRLFVKGGHGGMGLPRLGGHGGSGGDVWVIAKKDTTLKMVKDQRAKKRFIAGVGSNSSVRDLRGNKGQDVVVGVPIGITVTADDGRVLCDLNTEGEKFLVAKGGHGGSAYSDFLPGKGQSKQIRLDLKLIADIGLVGFPNAGKSSLLSALSHAKPNIANYPFTTVQPEIGKVMYPDHRQISVADLPGLIEGAHVNKGMGHKFLKHVERTKQLMFVVDVCGFQLAPKTPFRSAFETVLLLTKELELYKKELLGKPAILVLNKMDLPEAQSHFQELQDQLENPEESTQDFPKDLIPRSLMHFTRIVPVSAMTGVGLPLLKSSIRQSIDEQDSTETEDQRNEKLLMLTKKIPPSSIPSWGFHN</sequence>
<dbReference type="Gene3D" id="3.40.50.300">
    <property type="entry name" value="P-loop containing nucleotide triphosphate hydrolases"/>
    <property type="match status" value="1"/>
</dbReference>
<dbReference type="EMBL" id="SRMA01024275">
    <property type="protein sequence ID" value="TRZ00755.1"/>
    <property type="molecule type" value="Genomic_DNA"/>
</dbReference>
<dbReference type="InterPro" id="IPR027417">
    <property type="entry name" value="P-loop_NTPase"/>
</dbReference>
<dbReference type="PANTHER" id="PTHR11702:SF43">
    <property type="entry name" value="GTP-BINDING PROTEIN 10"/>
    <property type="match status" value="1"/>
</dbReference>
<dbReference type="PROSITE" id="PS51883">
    <property type="entry name" value="OBG"/>
    <property type="match status" value="1"/>
</dbReference>
<evidence type="ECO:0000256" key="1">
    <source>
        <dbReference type="ARBA" id="ARBA00022741"/>
    </source>
</evidence>
<dbReference type="Gene3D" id="2.70.210.12">
    <property type="entry name" value="GTP1/OBG domain"/>
    <property type="match status" value="1"/>
</dbReference>
<keyword evidence="1" id="KW-0547">Nucleotide-binding</keyword>
<dbReference type="InterPro" id="IPR006073">
    <property type="entry name" value="GTP-bd"/>
</dbReference>
<dbReference type="InterPro" id="IPR045086">
    <property type="entry name" value="OBG_GTPase"/>
</dbReference>
<comment type="caution">
    <text evidence="6">The sequence shown here is derived from an EMBL/GenBank/DDBJ whole genome shotgun (WGS) entry which is preliminary data.</text>
</comment>
<dbReference type="GO" id="GO:0005525">
    <property type="term" value="F:GTP binding"/>
    <property type="evidence" value="ECO:0007669"/>
    <property type="project" value="UniProtKB-KW"/>
</dbReference>
<dbReference type="PANTHER" id="PTHR11702">
    <property type="entry name" value="DEVELOPMENTALLY REGULATED GTP-BINDING PROTEIN-RELATED"/>
    <property type="match status" value="1"/>
</dbReference>
<dbReference type="Pfam" id="PF01018">
    <property type="entry name" value="GTP1_OBG"/>
    <property type="match status" value="1"/>
</dbReference>
<dbReference type="AlphaFoldDB" id="A0A553REY1"/>
<keyword evidence="2" id="KW-0342">GTP-binding</keyword>
<dbReference type="Proteomes" id="UP000316079">
    <property type="component" value="Unassembled WGS sequence"/>
</dbReference>
<dbReference type="InterPro" id="IPR006169">
    <property type="entry name" value="GTP1_OBG_dom"/>
</dbReference>
<keyword evidence="7" id="KW-1185">Reference proteome</keyword>
<feature type="domain" description="Obg" evidence="5">
    <location>
        <begin position="13"/>
        <end position="148"/>
    </location>
</feature>
<dbReference type="Pfam" id="PF01926">
    <property type="entry name" value="MMR_HSR1"/>
    <property type="match status" value="1"/>
</dbReference>
<name>A0A553REY1_9TELE</name>
<dbReference type="GO" id="GO:0005739">
    <property type="term" value="C:mitochondrion"/>
    <property type="evidence" value="ECO:0007669"/>
    <property type="project" value="TreeGrafter"/>
</dbReference>
<dbReference type="GO" id="GO:0003924">
    <property type="term" value="F:GTPase activity"/>
    <property type="evidence" value="ECO:0007669"/>
    <property type="project" value="InterPro"/>
</dbReference>
<protein>
    <recommendedName>
        <fullName evidence="3">GTP-binding protein 10</fullName>
    </recommendedName>
</protein>
<organism evidence="6 7">
    <name type="scientific">Danionella cerebrum</name>
    <dbReference type="NCBI Taxonomy" id="2873325"/>
    <lineage>
        <taxon>Eukaryota</taxon>
        <taxon>Metazoa</taxon>
        <taxon>Chordata</taxon>
        <taxon>Craniata</taxon>
        <taxon>Vertebrata</taxon>
        <taxon>Euteleostomi</taxon>
        <taxon>Actinopterygii</taxon>
        <taxon>Neopterygii</taxon>
        <taxon>Teleostei</taxon>
        <taxon>Ostariophysi</taxon>
        <taxon>Cypriniformes</taxon>
        <taxon>Danionidae</taxon>
        <taxon>Danioninae</taxon>
        <taxon>Danionella</taxon>
    </lineage>
</organism>
<evidence type="ECO:0000259" key="5">
    <source>
        <dbReference type="PROSITE" id="PS51883"/>
    </source>
</evidence>
<dbReference type="SUPFAM" id="SSF52540">
    <property type="entry name" value="P-loop containing nucleoside triphosphate hydrolases"/>
    <property type="match status" value="1"/>
</dbReference>
<dbReference type="PROSITE" id="PS51710">
    <property type="entry name" value="G_OBG"/>
    <property type="match status" value="1"/>
</dbReference>
<dbReference type="InterPro" id="IPR031167">
    <property type="entry name" value="G_OBG"/>
</dbReference>
<reference evidence="6 7" key="1">
    <citation type="journal article" date="2019" name="Sci. Data">
        <title>Hybrid genome assembly and annotation of Danionella translucida.</title>
        <authorList>
            <person name="Kadobianskyi M."/>
            <person name="Schulze L."/>
            <person name="Schuelke M."/>
            <person name="Judkewitz B."/>
        </authorList>
    </citation>
    <scope>NUCLEOTIDE SEQUENCE [LARGE SCALE GENOMIC DNA]</scope>
    <source>
        <strain evidence="6 7">Bolton</strain>
    </source>
</reference>
<evidence type="ECO:0000259" key="4">
    <source>
        <dbReference type="PROSITE" id="PS51710"/>
    </source>
</evidence>
<dbReference type="OrthoDB" id="347018at2759"/>
<gene>
    <name evidence="6" type="ORF">DNTS_013695</name>
</gene>
<dbReference type="GO" id="GO:0042254">
    <property type="term" value="P:ribosome biogenesis"/>
    <property type="evidence" value="ECO:0007669"/>
    <property type="project" value="UniProtKB-UniRule"/>
</dbReference>
<dbReference type="InterPro" id="IPR036726">
    <property type="entry name" value="GTP1_OBG_dom_sf"/>
</dbReference>